<dbReference type="InterPro" id="IPR035979">
    <property type="entry name" value="RBD_domain_sf"/>
</dbReference>
<dbReference type="PANTHER" id="PTHR48025">
    <property type="entry name" value="OS02G0815200 PROTEIN"/>
    <property type="match status" value="1"/>
</dbReference>
<evidence type="ECO:0000313" key="5">
    <source>
        <dbReference type="EMBL" id="CCK73580.1"/>
    </source>
</evidence>
<dbReference type="KEGG" id="ndi:NDAI_0G05970"/>
<dbReference type="eggNOG" id="KOG0123">
    <property type="taxonomic scope" value="Eukaryota"/>
</dbReference>
<dbReference type="GO" id="GO:0006417">
    <property type="term" value="P:regulation of translation"/>
    <property type="evidence" value="ECO:0007669"/>
    <property type="project" value="EnsemblFungi"/>
</dbReference>
<name>J7SBU8_NAUDC</name>
<dbReference type="GO" id="GO:0005628">
    <property type="term" value="C:prospore membrane"/>
    <property type="evidence" value="ECO:0007669"/>
    <property type="project" value="EnsemblFungi"/>
</dbReference>
<sequence>MKYSSNTKKPKILGEISLNNKEIPYLVGKENKTCPDVLIAKPRQKTEKKLKEASIPTKLEEIAFVKKDGKLPLHNSYDTKDEKQKFATTKKLAENIKPKTTPLYIGGLSKDVTEETLFEAFEDYKTLASIKICRDSVTNESLGYGYLNFSNSVEATKLIDDYNYTNLFGNEIKIMPSMRNTLYRKNIGTNVFFSNLPLENKQLTTRKFYDTFKKYGEILSCKLDSRKNIGFVYFENDKAALQAIKDYNNKVFFGNKIICGIHFDKEIRTFPDFDKRKSYLDSQLIIEDELEAGGEFLKFKQEPKCIVPHPNAVFIKNLPMTTNDDEILDFFSKIGPVKSVFASQVLKYNSLWAFVTYKKSSDTELAIQKLDQTYFKDRAISVTKAKSKKTNFKIHDKKTVYLKNLSPICNERFIERICLQERIRVQKISVDPISPDILTNTGFVTCKTEVDANKLFNFMDKRLIGGCSVQVSWQNDNPVERLKIPEKYYKSQCWLTSPKFNPKTTKQKQDNLKRSVTSAEQMSKNEKSHKNQVLESLMGQVKRGLKFLNGKCNVGEENLRCISEYIITVFWYSDLRHLSNFLLAINTNVNYETILQKQIEQAAEQLGFKKC</sequence>
<dbReference type="CDD" id="cd21601">
    <property type="entry name" value="RRM1_PES4_MIP6"/>
    <property type="match status" value="1"/>
</dbReference>
<reference evidence="5 6" key="1">
    <citation type="journal article" date="2011" name="Proc. Natl. Acad. Sci. U.S.A.">
        <title>Evolutionary erosion of yeast sex chromosomes by mating-type switching accidents.</title>
        <authorList>
            <person name="Gordon J.L."/>
            <person name="Armisen D."/>
            <person name="Proux-Wera E."/>
            <person name="Oheigeartaigh S.S."/>
            <person name="Byrne K.P."/>
            <person name="Wolfe K.H."/>
        </authorList>
    </citation>
    <scope>NUCLEOTIDE SEQUENCE [LARGE SCALE GENOMIC DNA]</scope>
    <source>
        <strain evidence="6">ATCC 10597 / BCRC 20456 / CBS 421 / NBRC 0211 / NRRL Y-12639</strain>
    </source>
</reference>
<accession>J7SBU8</accession>
<keyword evidence="6" id="KW-1185">Reference proteome</keyword>
<dbReference type="STRING" id="1071378.J7SBU8"/>
<evidence type="ECO:0000259" key="4">
    <source>
        <dbReference type="PROSITE" id="PS50102"/>
    </source>
</evidence>
<dbReference type="CDD" id="cd21604">
    <property type="entry name" value="RRM4_PES4_MIP6"/>
    <property type="match status" value="1"/>
</dbReference>
<evidence type="ECO:0000313" key="6">
    <source>
        <dbReference type="Proteomes" id="UP000000689"/>
    </source>
</evidence>
<dbReference type="HOGENOM" id="CLU_020939_0_0_1"/>
<dbReference type="InterPro" id="IPR050502">
    <property type="entry name" value="Euk_RNA-bind_prot"/>
</dbReference>
<feature type="domain" description="RRM" evidence="4">
    <location>
        <begin position="189"/>
        <end position="257"/>
    </location>
</feature>
<dbReference type="GO" id="GO:0016071">
    <property type="term" value="P:mRNA metabolic process"/>
    <property type="evidence" value="ECO:0007669"/>
    <property type="project" value="EnsemblFungi"/>
</dbReference>
<protein>
    <recommendedName>
        <fullName evidence="4">RRM domain-containing protein</fullName>
    </recommendedName>
</protein>
<dbReference type="CDD" id="cd21602">
    <property type="entry name" value="RRM2_PES4_MIP6"/>
    <property type="match status" value="1"/>
</dbReference>
<dbReference type="SUPFAM" id="SSF54928">
    <property type="entry name" value="RNA-binding domain, RBD"/>
    <property type="match status" value="2"/>
</dbReference>
<dbReference type="SMART" id="SM00360">
    <property type="entry name" value="RRM"/>
    <property type="match status" value="4"/>
</dbReference>
<evidence type="ECO:0000256" key="3">
    <source>
        <dbReference type="SAM" id="MobiDB-lite"/>
    </source>
</evidence>
<dbReference type="Proteomes" id="UP000000689">
    <property type="component" value="Chromosome 7"/>
</dbReference>
<dbReference type="InterPro" id="IPR012677">
    <property type="entry name" value="Nucleotide-bd_a/b_plait_sf"/>
</dbReference>
<dbReference type="EMBL" id="HE580273">
    <property type="protein sequence ID" value="CCK73580.1"/>
    <property type="molecule type" value="Genomic_DNA"/>
</dbReference>
<dbReference type="GO" id="GO:0005634">
    <property type="term" value="C:nucleus"/>
    <property type="evidence" value="ECO:0007669"/>
    <property type="project" value="TreeGrafter"/>
</dbReference>
<dbReference type="Gene3D" id="3.30.70.330">
    <property type="match status" value="4"/>
</dbReference>
<feature type="domain" description="RRM" evidence="4">
    <location>
        <begin position="311"/>
        <end position="387"/>
    </location>
</feature>
<dbReference type="GO" id="GO:0010609">
    <property type="term" value="P:mRNA localization resulting in post-transcriptional regulation of gene expression"/>
    <property type="evidence" value="ECO:0007669"/>
    <property type="project" value="EnsemblFungi"/>
</dbReference>
<dbReference type="InterPro" id="IPR000504">
    <property type="entry name" value="RRM_dom"/>
</dbReference>
<dbReference type="AlphaFoldDB" id="J7SBU8"/>
<gene>
    <name evidence="5" type="primary">NDAI0G05970</name>
    <name evidence="5" type="ordered locus">NDAI_0G05970</name>
</gene>
<proteinExistence type="predicted"/>
<dbReference type="PANTHER" id="PTHR48025:SF1">
    <property type="entry name" value="RRM DOMAIN-CONTAINING PROTEIN"/>
    <property type="match status" value="1"/>
</dbReference>
<dbReference type="GeneID" id="13927047"/>
<dbReference type="PROSITE" id="PS50102">
    <property type="entry name" value="RRM"/>
    <property type="match status" value="3"/>
</dbReference>
<dbReference type="GO" id="GO:0043934">
    <property type="term" value="P:sporulation"/>
    <property type="evidence" value="ECO:0007669"/>
    <property type="project" value="EnsemblFungi"/>
</dbReference>
<dbReference type="RefSeq" id="XP_003980256.1">
    <property type="nucleotide sequence ID" value="XM_003980207.1"/>
</dbReference>
<evidence type="ECO:0000256" key="2">
    <source>
        <dbReference type="PROSITE-ProRule" id="PRU00176"/>
    </source>
</evidence>
<dbReference type="OMA" id="WAFVTYK"/>
<dbReference type="Pfam" id="PF00076">
    <property type="entry name" value="RRM_1"/>
    <property type="match status" value="3"/>
</dbReference>
<dbReference type="CDD" id="cd21603">
    <property type="entry name" value="RRM3_PES4_MIP6"/>
    <property type="match status" value="1"/>
</dbReference>
<dbReference type="GO" id="GO:0003729">
    <property type="term" value="F:mRNA binding"/>
    <property type="evidence" value="ECO:0007669"/>
    <property type="project" value="TreeGrafter"/>
</dbReference>
<evidence type="ECO:0000256" key="1">
    <source>
        <dbReference type="ARBA" id="ARBA00022884"/>
    </source>
</evidence>
<organism evidence="5 6">
    <name type="scientific">Naumovozyma dairenensis (strain ATCC 10597 / BCRC 20456 / CBS 421 / NBRC 0211 / NRRL Y-12639)</name>
    <name type="common">Saccharomyces dairenensis</name>
    <dbReference type="NCBI Taxonomy" id="1071378"/>
    <lineage>
        <taxon>Eukaryota</taxon>
        <taxon>Fungi</taxon>
        <taxon>Dikarya</taxon>
        <taxon>Ascomycota</taxon>
        <taxon>Saccharomycotina</taxon>
        <taxon>Saccharomycetes</taxon>
        <taxon>Saccharomycetales</taxon>
        <taxon>Saccharomycetaceae</taxon>
        <taxon>Naumovozyma</taxon>
    </lineage>
</organism>
<feature type="domain" description="RRM" evidence="4">
    <location>
        <begin position="101"/>
        <end position="179"/>
    </location>
</feature>
<dbReference type="OrthoDB" id="1749473at2759"/>
<feature type="region of interest" description="Disordered" evidence="3">
    <location>
        <begin position="501"/>
        <end position="529"/>
    </location>
</feature>
<keyword evidence="1 2" id="KW-0694">RNA-binding</keyword>